<dbReference type="InterPro" id="IPR027417">
    <property type="entry name" value="P-loop_NTPase"/>
</dbReference>
<evidence type="ECO:0000313" key="1">
    <source>
        <dbReference type="EMBL" id="KAK9128316.1"/>
    </source>
</evidence>
<gene>
    <name evidence="1" type="ORF">Syun_017113</name>
</gene>
<dbReference type="SUPFAM" id="SSF52540">
    <property type="entry name" value="P-loop containing nucleoside triphosphate hydrolases"/>
    <property type="match status" value="1"/>
</dbReference>
<proteinExistence type="predicted"/>
<dbReference type="AlphaFoldDB" id="A0AAP0J6C3"/>
<reference evidence="1 2" key="1">
    <citation type="submission" date="2024-01" db="EMBL/GenBank/DDBJ databases">
        <title>Genome assemblies of Stephania.</title>
        <authorList>
            <person name="Yang L."/>
        </authorList>
    </citation>
    <scope>NUCLEOTIDE SEQUENCE [LARGE SCALE GENOMIC DNA]</scope>
    <source>
        <strain evidence="1">YNDBR</strain>
        <tissue evidence="1">Leaf</tissue>
    </source>
</reference>
<dbReference type="Gene3D" id="3.40.50.300">
    <property type="entry name" value="P-loop containing nucleotide triphosphate hydrolases"/>
    <property type="match status" value="1"/>
</dbReference>
<dbReference type="GO" id="GO:0003924">
    <property type="term" value="F:GTPase activity"/>
    <property type="evidence" value="ECO:0007669"/>
    <property type="project" value="InterPro"/>
</dbReference>
<organism evidence="1 2">
    <name type="scientific">Stephania yunnanensis</name>
    <dbReference type="NCBI Taxonomy" id="152371"/>
    <lineage>
        <taxon>Eukaryota</taxon>
        <taxon>Viridiplantae</taxon>
        <taxon>Streptophyta</taxon>
        <taxon>Embryophyta</taxon>
        <taxon>Tracheophyta</taxon>
        <taxon>Spermatophyta</taxon>
        <taxon>Magnoliopsida</taxon>
        <taxon>Ranunculales</taxon>
        <taxon>Menispermaceae</taxon>
        <taxon>Menispermoideae</taxon>
        <taxon>Cissampelideae</taxon>
        <taxon>Stephania</taxon>
    </lineage>
</organism>
<sequence length="85" mass="9648">MTYKVWNTSLEWPRAGIACIRGKSIDLLLLWIQLVRQENYVPTVFDNFSASVVVDGQTVSLGLWDTAEKPGREQEIKMINGDAYT</sequence>
<dbReference type="EMBL" id="JBBNAF010000007">
    <property type="protein sequence ID" value="KAK9128316.1"/>
    <property type="molecule type" value="Genomic_DNA"/>
</dbReference>
<accession>A0AAP0J6C3</accession>
<dbReference type="InterPro" id="IPR001806">
    <property type="entry name" value="Small_GTPase"/>
</dbReference>
<evidence type="ECO:0000313" key="2">
    <source>
        <dbReference type="Proteomes" id="UP001420932"/>
    </source>
</evidence>
<comment type="caution">
    <text evidence="1">The sequence shown here is derived from an EMBL/GenBank/DDBJ whole genome shotgun (WGS) entry which is preliminary data.</text>
</comment>
<dbReference type="GO" id="GO:0005525">
    <property type="term" value="F:GTP binding"/>
    <property type="evidence" value="ECO:0007669"/>
    <property type="project" value="InterPro"/>
</dbReference>
<protein>
    <submittedName>
        <fullName evidence="1">Uncharacterized protein</fullName>
    </submittedName>
</protein>
<dbReference type="Pfam" id="PF00071">
    <property type="entry name" value="Ras"/>
    <property type="match status" value="1"/>
</dbReference>
<keyword evidence="2" id="KW-1185">Reference proteome</keyword>
<dbReference type="Proteomes" id="UP001420932">
    <property type="component" value="Unassembled WGS sequence"/>
</dbReference>
<name>A0AAP0J6C3_9MAGN</name>